<comment type="function">
    <text evidence="7">Involved in the regulation of mitochondrial distribution and morphology. Required for mitochondrial fusion and mitochondrial network formation.</text>
</comment>
<dbReference type="Pfam" id="PF14881">
    <property type="entry name" value="Tubulin_3"/>
    <property type="match status" value="1"/>
</dbReference>
<name>A0A7J7SXW9_RHIFE</name>
<dbReference type="InterPro" id="IPR036525">
    <property type="entry name" value="Tubulin/FtsZ_GTPase_sf"/>
</dbReference>
<evidence type="ECO:0000313" key="10">
    <source>
        <dbReference type="EMBL" id="KAF6293288.1"/>
    </source>
</evidence>
<sequence>MAGGAREVLTLQLGHFAGFVGAHWWNQQDAALREPTDAKETPGELCPDVLYRTGRTLHGQETYTPRLILMDLKGSLNSLKQEGGLYRDTQRDAAIAWEGKLTTHTGPAPLTTATPPKPRIPTAGSIQVWSDFLRVHLHPRSICMIQKYNHDGEASRLEAFGQGESILKEPRYQEELEDRLHFYVEECDYLQGFQILCDLHDGFSGLGAKASELLRDEYTGRGIVTWGLLPGPYSLREPQKNIYRLLNTAFGLVHLSAHSSLVCPLSLGGSLGLRPEPPVHFPHLHYDATLPFHCSAILATALDTVTVPYRLRSSPVSMVHLADMLNFSGKKVVTAGATIPFPLVPNQSLPDALVQLGGATPWTPLSACGDTSGTRCFAQSVVLRGLNRACHTSQLPPGTPVSSVLHACTTGEEVLARYLEQQQPGARSSSHLLLTPCKVAPPYPHLFSSLSQQAVDSIPVLGALCSSSSLDRTLGNLAKELTKVDLRRWASFMEAGVEQGDLEELLHELRSLAQCYQGGDSLVS</sequence>
<gene>
    <name evidence="10" type="ORF">mRhiFer1_011338</name>
</gene>
<evidence type="ECO:0000256" key="4">
    <source>
        <dbReference type="ARBA" id="ARBA00017321"/>
    </source>
</evidence>
<evidence type="ECO:0000259" key="9">
    <source>
        <dbReference type="Pfam" id="PF14881"/>
    </source>
</evidence>
<dbReference type="SUPFAM" id="SSF52490">
    <property type="entry name" value="Tubulin nucleotide-binding domain-like"/>
    <property type="match status" value="1"/>
</dbReference>
<dbReference type="InterPro" id="IPR049942">
    <property type="entry name" value="DML1/Misato"/>
</dbReference>
<dbReference type="CDD" id="cd06060">
    <property type="entry name" value="misato"/>
    <property type="match status" value="1"/>
</dbReference>
<dbReference type="PANTHER" id="PTHR13391">
    <property type="entry name" value="MITOCHONDRIAL DISTRIBUTION REGULATOR MISATO"/>
    <property type="match status" value="1"/>
</dbReference>
<reference evidence="10 11" key="1">
    <citation type="journal article" date="2020" name="Nature">
        <title>Six reference-quality genomes reveal evolution of bat adaptations.</title>
        <authorList>
            <person name="Jebb D."/>
            <person name="Huang Z."/>
            <person name="Pippel M."/>
            <person name="Hughes G.M."/>
            <person name="Lavrichenko K."/>
            <person name="Devanna P."/>
            <person name="Winkler S."/>
            <person name="Jermiin L.S."/>
            <person name="Skirmuntt E.C."/>
            <person name="Katzourakis A."/>
            <person name="Burkitt-Gray L."/>
            <person name="Ray D.A."/>
            <person name="Sullivan K.A.M."/>
            <person name="Roscito J.G."/>
            <person name="Kirilenko B.M."/>
            <person name="Davalos L.M."/>
            <person name="Corthals A.P."/>
            <person name="Power M.L."/>
            <person name="Jones G."/>
            <person name="Ransome R.D."/>
            <person name="Dechmann D.K.N."/>
            <person name="Locatelli A.G."/>
            <person name="Puechmaille S.J."/>
            <person name="Fedrigo O."/>
            <person name="Jarvis E.D."/>
            <person name="Hiller M."/>
            <person name="Vernes S.C."/>
            <person name="Myers E.W."/>
            <person name="Teeling E.C."/>
        </authorList>
    </citation>
    <scope>NUCLEOTIDE SEQUENCE [LARGE SCALE GENOMIC DNA]</scope>
    <source>
        <strain evidence="10">MRhiFer1</strain>
        <tissue evidence="10">Lung</tissue>
    </source>
</reference>
<feature type="domain" description="DML1/Misato tubulin" evidence="9">
    <location>
        <begin position="122"/>
        <end position="311"/>
    </location>
</feature>
<evidence type="ECO:0000256" key="5">
    <source>
        <dbReference type="ARBA" id="ARBA00022490"/>
    </source>
</evidence>
<comment type="similarity">
    <text evidence="3">Belongs to the misato family.</text>
</comment>
<dbReference type="PANTHER" id="PTHR13391:SF0">
    <property type="entry name" value="PROTEIN MISATO HOMOLOG 1"/>
    <property type="match status" value="1"/>
</dbReference>
<accession>A0A7J7SXW9</accession>
<evidence type="ECO:0000256" key="6">
    <source>
        <dbReference type="ARBA" id="ARBA00023128"/>
    </source>
</evidence>
<protein>
    <recommendedName>
        <fullName evidence="4">Protein misato homolog 1</fullName>
    </recommendedName>
</protein>
<dbReference type="InterPro" id="IPR019605">
    <property type="entry name" value="Misato_II_tubulin-like"/>
</dbReference>
<dbReference type="Proteomes" id="UP000585614">
    <property type="component" value="Unassembled WGS sequence"/>
</dbReference>
<evidence type="ECO:0000259" key="8">
    <source>
        <dbReference type="Pfam" id="PF10644"/>
    </source>
</evidence>
<evidence type="ECO:0000256" key="3">
    <source>
        <dbReference type="ARBA" id="ARBA00008507"/>
    </source>
</evidence>
<evidence type="ECO:0000256" key="1">
    <source>
        <dbReference type="ARBA" id="ARBA00004173"/>
    </source>
</evidence>
<evidence type="ECO:0000256" key="7">
    <source>
        <dbReference type="ARBA" id="ARBA00045225"/>
    </source>
</evidence>
<dbReference type="Pfam" id="PF10644">
    <property type="entry name" value="Misat_Tub_SegII"/>
    <property type="match status" value="1"/>
</dbReference>
<dbReference type="Gene3D" id="3.40.50.1440">
    <property type="entry name" value="Tubulin/FtsZ, GTPase domain"/>
    <property type="match status" value="1"/>
</dbReference>
<organism evidence="10 11">
    <name type="scientific">Rhinolophus ferrumequinum</name>
    <name type="common">Greater horseshoe bat</name>
    <dbReference type="NCBI Taxonomy" id="59479"/>
    <lineage>
        <taxon>Eukaryota</taxon>
        <taxon>Metazoa</taxon>
        <taxon>Chordata</taxon>
        <taxon>Craniata</taxon>
        <taxon>Vertebrata</taxon>
        <taxon>Euteleostomi</taxon>
        <taxon>Mammalia</taxon>
        <taxon>Eutheria</taxon>
        <taxon>Laurasiatheria</taxon>
        <taxon>Chiroptera</taxon>
        <taxon>Yinpterochiroptera</taxon>
        <taxon>Rhinolophoidea</taxon>
        <taxon>Rhinolophidae</taxon>
        <taxon>Rhinolophinae</taxon>
        <taxon>Rhinolophus</taxon>
    </lineage>
</organism>
<dbReference type="InterPro" id="IPR029209">
    <property type="entry name" value="DML1/Misato_tubulin"/>
</dbReference>
<evidence type="ECO:0000313" key="11">
    <source>
        <dbReference type="Proteomes" id="UP000585614"/>
    </source>
</evidence>
<feature type="domain" description="Misato Segment II tubulin-like" evidence="8">
    <location>
        <begin position="6"/>
        <end position="106"/>
    </location>
</feature>
<keyword evidence="5" id="KW-0963">Cytoplasm</keyword>
<comment type="subcellular location">
    <subcellularLocation>
        <location evidence="2">Cytoplasm</location>
    </subcellularLocation>
    <subcellularLocation>
        <location evidence="1">Mitochondrion</location>
    </subcellularLocation>
</comment>
<keyword evidence="6" id="KW-0496">Mitochondrion</keyword>
<comment type="caution">
    <text evidence="10">The sequence shown here is derived from an EMBL/GenBank/DDBJ whole genome shotgun (WGS) entry which is preliminary data.</text>
</comment>
<dbReference type="GO" id="GO:0005739">
    <property type="term" value="C:mitochondrion"/>
    <property type="evidence" value="ECO:0007669"/>
    <property type="project" value="UniProtKB-SubCell"/>
</dbReference>
<dbReference type="AlphaFoldDB" id="A0A7J7SXW9"/>
<proteinExistence type="inferred from homology"/>
<evidence type="ECO:0000256" key="2">
    <source>
        <dbReference type="ARBA" id="ARBA00004496"/>
    </source>
</evidence>
<dbReference type="EMBL" id="JACAGC010000021">
    <property type="protein sequence ID" value="KAF6293288.1"/>
    <property type="molecule type" value="Genomic_DNA"/>
</dbReference>
<dbReference type="GO" id="GO:0007005">
    <property type="term" value="P:mitochondrion organization"/>
    <property type="evidence" value="ECO:0007669"/>
    <property type="project" value="InterPro"/>
</dbReference>